<organism evidence="1">
    <name type="scientific">Arundo donax</name>
    <name type="common">Giant reed</name>
    <name type="synonym">Donax arundinaceus</name>
    <dbReference type="NCBI Taxonomy" id="35708"/>
    <lineage>
        <taxon>Eukaryota</taxon>
        <taxon>Viridiplantae</taxon>
        <taxon>Streptophyta</taxon>
        <taxon>Embryophyta</taxon>
        <taxon>Tracheophyta</taxon>
        <taxon>Spermatophyta</taxon>
        <taxon>Magnoliopsida</taxon>
        <taxon>Liliopsida</taxon>
        <taxon>Poales</taxon>
        <taxon>Poaceae</taxon>
        <taxon>PACMAD clade</taxon>
        <taxon>Arundinoideae</taxon>
        <taxon>Arundineae</taxon>
        <taxon>Arundo</taxon>
    </lineage>
</organism>
<dbReference type="EMBL" id="GBRH01174093">
    <property type="protein sequence ID" value="JAE23803.1"/>
    <property type="molecule type" value="Transcribed_RNA"/>
</dbReference>
<proteinExistence type="predicted"/>
<reference evidence="1" key="1">
    <citation type="submission" date="2014-09" db="EMBL/GenBank/DDBJ databases">
        <authorList>
            <person name="Magalhaes I.L.F."/>
            <person name="Oliveira U."/>
            <person name="Santos F.R."/>
            <person name="Vidigal T.H.D.A."/>
            <person name="Brescovit A.D."/>
            <person name="Santos A.J."/>
        </authorList>
    </citation>
    <scope>NUCLEOTIDE SEQUENCE</scope>
    <source>
        <tissue evidence="1">Shoot tissue taken approximately 20 cm above the soil surface</tissue>
    </source>
</reference>
<protein>
    <submittedName>
        <fullName evidence="1">Uncharacterized protein</fullName>
    </submittedName>
</protein>
<name>A0A0A9GTB7_ARUDO</name>
<reference evidence="1" key="2">
    <citation type="journal article" date="2015" name="Data Brief">
        <title>Shoot transcriptome of the giant reed, Arundo donax.</title>
        <authorList>
            <person name="Barrero R.A."/>
            <person name="Guerrero F.D."/>
            <person name="Moolhuijzen P."/>
            <person name="Goolsby J.A."/>
            <person name="Tidwell J."/>
            <person name="Bellgard S.E."/>
            <person name="Bellgard M.I."/>
        </authorList>
    </citation>
    <scope>NUCLEOTIDE SEQUENCE</scope>
    <source>
        <tissue evidence="1">Shoot tissue taken approximately 20 cm above the soil surface</tissue>
    </source>
</reference>
<accession>A0A0A9GTB7</accession>
<evidence type="ECO:0000313" key="1">
    <source>
        <dbReference type="EMBL" id="JAE23803.1"/>
    </source>
</evidence>
<sequence>MDSCSVVTKPFTLLVVMSCQPLNAWLWPRERTSIHKNHPASHNNIITLAFAI</sequence>
<dbReference type="AlphaFoldDB" id="A0A0A9GTB7"/>